<dbReference type="EMBL" id="JAAALK010000289">
    <property type="protein sequence ID" value="KAG8048404.1"/>
    <property type="molecule type" value="Genomic_DNA"/>
</dbReference>
<accession>A0A8J5RMC7</accession>
<evidence type="ECO:0000313" key="3">
    <source>
        <dbReference type="Proteomes" id="UP000729402"/>
    </source>
</evidence>
<evidence type="ECO:0000313" key="2">
    <source>
        <dbReference type="EMBL" id="KAG8048404.1"/>
    </source>
</evidence>
<dbReference type="Proteomes" id="UP000729402">
    <property type="component" value="Unassembled WGS sequence"/>
</dbReference>
<reference evidence="2" key="2">
    <citation type="submission" date="2021-02" db="EMBL/GenBank/DDBJ databases">
        <authorList>
            <person name="Kimball J.A."/>
            <person name="Haas M.W."/>
            <person name="Macchietto M."/>
            <person name="Kono T."/>
            <person name="Duquette J."/>
            <person name="Shao M."/>
        </authorList>
    </citation>
    <scope>NUCLEOTIDE SEQUENCE</scope>
    <source>
        <tissue evidence="2">Fresh leaf tissue</tissue>
    </source>
</reference>
<sequence length="117" mass="12582">MRSVAVQEDSTPKSIASLSHAVDPHKYQAQLLASSFTVLLAPNCSGKESRRKAILSCTAEALAAVKITVEVCGAHCGKSNLWTAATAACNAYVMDSCRFGCHAESSYRWEEICIKTK</sequence>
<proteinExistence type="predicted"/>
<evidence type="ECO:0000313" key="1">
    <source>
        <dbReference type="EMBL" id="KAG8048403.1"/>
    </source>
</evidence>
<comment type="caution">
    <text evidence="2">The sequence shown here is derived from an EMBL/GenBank/DDBJ whole genome shotgun (WGS) entry which is preliminary data.</text>
</comment>
<dbReference type="EMBL" id="JAAALK010000289">
    <property type="protein sequence ID" value="KAG8048403.1"/>
    <property type="molecule type" value="Genomic_DNA"/>
</dbReference>
<organism evidence="2 3">
    <name type="scientific">Zizania palustris</name>
    <name type="common">Northern wild rice</name>
    <dbReference type="NCBI Taxonomy" id="103762"/>
    <lineage>
        <taxon>Eukaryota</taxon>
        <taxon>Viridiplantae</taxon>
        <taxon>Streptophyta</taxon>
        <taxon>Embryophyta</taxon>
        <taxon>Tracheophyta</taxon>
        <taxon>Spermatophyta</taxon>
        <taxon>Magnoliopsida</taxon>
        <taxon>Liliopsida</taxon>
        <taxon>Poales</taxon>
        <taxon>Poaceae</taxon>
        <taxon>BOP clade</taxon>
        <taxon>Oryzoideae</taxon>
        <taxon>Oryzeae</taxon>
        <taxon>Zizaniinae</taxon>
        <taxon>Zizania</taxon>
    </lineage>
</organism>
<protein>
    <submittedName>
        <fullName evidence="2">Uncharacterized protein</fullName>
    </submittedName>
</protein>
<keyword evidence="3" id="KW-1185">Reference proteome</keyword>
<reference evidence="2" key="1">
    <citation type="journal article" date="2021" name="bioRxiv">
        <title>Whole Genome Assembly and Annotation of Northern Wild Rice, Zizania palustris L., Supports a Whole Genome Duplication in the Zizania Genus.</title>
        <authorList>
            <person name="Haas M."/>
            <person name="Kono T."/>
            <person name="Macchietto M."/>
            <person name="Millas R."/>
            <person name="McGilp L."/>
            <person name="Shao M."/>
            <person name="Duquette J."/>
            <person name="Hirsch C.N."/>
            <person name="Kimball J."/>
        </authorList>
    </citation>
    <scope>NUCLEOTIDE SEQUENCE</scope>
    <source>
        <tissue evidence="2">Fresh leaf tissue</tissue>
    </source>
</reference>
<dbReference type="AlphaFoldDB" id="A0A8J5RMC7"/>
<name>A0A8J5RMC7_ZIZPA</name>
<gene>
    <name evidence="1" type="ORF">GUJ93_ZPchr0009g1007</name>
    <name evidence="2" type="ORF">GUJ93_ZPchr0009g1668</name>
</gene>